<dbReference type="Proteomes" id="UP000663722">
    <property type="component" value="Chromosome"/>
</dbReference>
<name>A0A975BRU0_9BACT</name>
<dbReference type="AlphaFoldDB" id="A0A975BRU0"/>
<gene>
    <name evidence="1" type="ORF">dnm_066070</name>
</gene>
<keyword evidence="2" id="KW-1185">Reference proteome</keyword>
<sequence length="44" mass="5041">MSQLNILSVTTRTNVFRYSKAFRRFENAGTPICSTGKIYDQVLI</sequence>
<evidence type="ECO:0000313" key="2">
    <source>
        <dbReference type="Proteomes" id="UP000663722"/>
    </source>
</evidence>
<accession>A0A975BRU0</accession>
<organism evidence="1 2">
    <name type="scientific">Desulfonema magnum</name>
    <dbReference type="NCBI Taxonomy" id="45655"/>
    <lineage>
        <taxon>Bacteria</taxon>
        <taxon>Pseudomonadati</taxon>
        <taxon>Thermodesulfobacteriota</taxon>
        <taxon>Desulfobacteria</taxon>
        <taxon>Desulfobacterales</taxon>
        <taxon>Desulfococcaceae</taxon>
        <taxon>Desulfonema</taxon>
    </lineage>
</organism>
<dbReference type="EMBL" id="CP061800">
    <property type="protein sequence ID" value="QTA90547.1"/>
    <property type="molecule type" value="Genomic_DNA"/>
</dbReference>
<protein>
    <submittedName>
        <fullName evidence="1">Uncharacterized protein</fullName>
    </submittedName>
</protein>
<evidence type="ECO:0000313" key="1">
    <source>
        <dbReference type="EMBL" id="QTA90547.1"/>
    </source>
</evidence>
<proteinExistence type="predicted"/>
<reference evidence="1" key="1">
    <citation type="journal article" date="2021" name="Microb. Physiol.">
        <title>Proteogenomic Insights into the Physiology of Marine, Sulfate-Reducing, Filamentous Desulfonema limicola and Desulfonema magnum.</title>
        <authorList>
            <person name="Schnaars V."/>
            <person name="Wohlbrand L."/>
            <person name="Scheve S."/>
            <person name="Hinrichs C."/>
            <person name="Reinhardt R."/>
            <person name="Rabus R."/>
        </authorList>
    </citation>
    <scope>NUCLEOTIDE SEQUENCE</scope>
    <source>
        <strain evidence="1">4be13</strain>
    </source>
</reference>
<dbReference type="KEGG" id="dmm:dnm_066070"/>